<protein>
    <recommendedName>
        <fullName evidence="6">Calcineurin-binding protein cabin-1 MEF2-binding domain-containing protein</fullName>
    </recommendedName>
</protein>
<feature type="compositionally biased region" description="Polar residues" evidence="3">
    <location>
        <begin position="175"/>
        <end position="184"/>
    </location>
</feature>
<dbReference type="EMBL" id="FR910678">
    <property type="protein sequence ID" value="CDQ90551.1"/>
    <property type="molecule type" value="Genomic_DNA"/>
</dbReference>
<dbReference type="STRING" id="8022.A0A060YFM6"/>
<feature type="region of interest" description="Disordered" evidence="3">
    <location>
        <begin position="70"/>
        <end position="191"/>
    </location>
</feature>
<dbReference type="AlphaFoldDB" id="A0A060YFM6"/>
<dbReference type="GO" id="GO:0031491">
    <property type="term" value="F:nucleosome binding"/>
    <property type="evidence" value="ECO:0007669"/>
    <property type="project" value="TreeGrafter"/>
</dbReference>
<keyword evidence="2" id="KW-0539">Nucleus</keyword>
<evidence type="ECO:0000313" key="4">
    <source>
        <dbReference type="EMBL" id="CDQ90551.1"/>
    </source>
</evidence>
<evidence type="ECO:0008006" key="6">
    <source>
        <dbReference type="Google" id="ProtNLM"/>
    </source>
</evidence>
<dbReference type="InterPro" id="IPR033053">
    <property type="entry name" value="Hir3/CABIN1"/>
</dbReference>
<organism evidence="4 5">
    <name type="scientific">Oncorhynchus mykiss</name>
    <name type="common">Rainbow trout</name>
    <name type="synonym">Salmo gairdneri</name>
    <dbReference type="NCBI Taxonomy" id="8022"/>
    <lineage>
        <taxon>Eukaryota</taxon>
        <taxon>Metazoa</taxon>
        <taxon>Chordata</taxon>
        <taxon>Craniata</taxon>
        <taxon>Vertebrata</taxon>
        <taxon>Euteleostomi</taxon>
        <taxon>Actinopterygii</taxon>
        <taxon>Neopterygii</taxon>
        <taxon>Teleostei</taxon>
        <taxon>Protacanthopterygii</taxon>
        <taxon>Salmoniformes</taxon>
        <taxon>Salmonidae</taxon>
        <taxon>Salmoninae</taxon>
        <taxon>Oncorhynchus</taxon>
    </lineage>
</organism>
<dbReference type="PANTHER" id="PTHR15502">
    <property type="entry name" value="CALCINEURIN-BINDING PROTEIN CABIN 1-RELATED"/>
    <property type="match status" value="1"/>
</dbReference>
<dbReference type="GO" id="GO:0005634">
    <property type="term" value="C:nucleus"/>
    <property type="evidence" value="ECO:0007669"/>
    <property type="project" value="UniProtKB-SubCell"/>
</dbReference>
<feature type="compositionally biased region" description="Low complexity" evidence="3">
    <location>
        <begin position="149"/>
        <end position="158"/>
    </location>
</feature>
<gene>
    <name evidence="4" type="ORF">GSONMT00062587001</name>
</gene>
<dbReference type="Proteomes" id="UP000193380">
    <property type="component" value="Unassembled WGS sequence"/>
</dbReference>
<accession>A0A060YFM6</accession>
<dbReference type="GO" id="GO:0006325">
    <property type="term" value="P:chromatin organization"/>
    <property type="evidence" value="ECO:0007669"/>
    <property type="project" value="InterPro"/>
</dbReference>
<evidence type="ECO:0000256" key="1">
    <source>
        <dbReference type="ARBA" id="ARBA00004123"/>
    </source>
</evidence>
<sequence>MNRSIVLLLEVLSQLKDHDTLLKVSFMLQRTPDQGKKYLRDVDRQVLAQRAFFLAVKVLEDNLNKLTGVSAQPSMDEMTTTDTSNRPSAEDRSQALPKKPGLTEGTQVNAPAPGPDSGLQETPQAQPALLTTDGDRGDQQQGTPCGKVEAAAGEGARAGPEEPMELDTGHWGRPSKTTDSQGIQPDTEPHRTVLEPGEKVAVSNRAPELSLEDLSISSRQQQLQGLVVKGPVSASGAELGQAQGPLRRPSRKRKLLDDVESGKTLLMDAYRAWQQGQKVVTYNLGRIEKIMSETYMHIKQVDEDVALDQAVKFCQIQMATSAQRQVGV</sequence>
<comment type="subcellular location">
    <subcellularLocation>
        <location evidence="1">Nucleus</location>
    </subcellularLocation>
</comment>
<reference evidence="4" key="2">
    <citation type="submission" date="2014-03" db="EMBL/GenBank/DDBJ databases">
        <authorList>
            <person name="Genoscope - CEA"/>
        </authorList>
    </citation>
    <scope>NUCLEOTIDE SEQUENCE</scope>
</reference>
<feature type="compositionally biased region" description="Polar residues" evidence="3">
    <location>
        <begin position="70"/>
        <end position="87"/>
    </location>
</feature>
<dbReference type="PANTHER" id="PTHR15502:SF7">
    <property type="entry name" value="CALCINEURIN-BINDING PROTEIN CABIN-1"/>
    <property type="match status" value="1"/>
</dbReference>
<name>A0A060YFM6_ONCMY</name>
<proteinExistence type="predicted"/>
<evidence type="ECO:0000256" key="3">
    <source>
        <dbReference type="SAM" id="MobiDB-lite"/>
    </source>
</evidence>
<reference evidence="4" key="1">
    <citation type="journal article" date="2014" name="Nat. Commun.">
        <title>The rainbow trout genome provides novel insights into evolution after whole-genome duplication in vertebrates.</title>
        <authorList>
            <person name="Berthelot C."/>
            <person name="Brunet F."/>
            <person name="Chalopin D."/>
            <person name="Juanchich A."/>
            <person name="Bernard M."/>
            <person name="Noel B."/>
            <person name="Bento P."/>
            <person name="Da Silva C."/>
            <person name="Labadie K."/>
            <person name="Alberti A."/>
            <person name="Aury J.M."/>
            <person name="Louis A."/>
            <person name="Dehais P."/>
            <person name="Bardou P."/>
            <person name="Montfort J."/>
            <person name="Klopp C."/>
            <person name="Cabau C."/>
            <person name="Gaspin C."/>
            <person name="Thorgaard G.H."/>
            <person name="Boussaha M."/>
            <person name="Quillet E."/>
            <person name="Guyomard R."/>
            <person name="Galiana D."/>
            <person name="Bobe J."/>
            <person name="Volff J.N."/>
            <person name="Genet C."/>
            <person name="Wincker P."/>
            <person name="Jaillon O."/>
            <person name="Roest Crollius H."/>
            <person name="Guiguen Y."/>
        </authorList>
    </citation>
    <scope>NUCLEOTIDE SEQUENCE [LARGE SCALE GENOMIC DNA]</scope>
</reference>
<dbReference type="PaxDb" id="8022-A0A060YFM6"/>
<evidence type="ECO:0000256" key="2">
    <source>
        <dbReference type="ARBA" id="ARBA00023242"/>
    </source>
</evidence>
<evidence type="ECO:0000313" key="5">
    <source>
        <dbReference type="Proteomes" id="UP000193380"/>
    </source>
</evidence>